<gene>
    <name evidence="1" type="ORF">Vadar_002775</name>
</gene>
<dbReference type="EMBL" id="CM037153">
    <property type="protein sequence ID" value="KAH7856558.1"/>
    <property type="molecule type" value="Genomic_DNA"/>
</dbReference>
<dbReference type="Proteomes" id="UP000828048">
    <property type="component" value="Chromosome 3"/>
</dbReference>
<protein>
    <submittedName>
        <fullName evidence="1">Uncharacterized protein</fullName>
    </submittedName>
</protein>
<organism evidence="1 2">
    <name type="scientific">Vaccinium darrowii</name>
    <dbReference type="NCBI Taxonomy" id="229202"/>
    <lineage>
        <taxon>Eukaryota</taxon>
        <taxon>Viridiplantae</taxon>
        <taxon>Streptophyta</taxon>
        <taxon>Embryophyta</taxon>
        <taxon>Tracheophyta</taxon>
        <taxon>Spermatophyta</taxon>
        <taxon>Magnoliopsida</taxon>
        <taxon>eudicotyledons</taxon>
        <taxon>Gunneridae</taxon>
        <taxon>Pentapetalae</taxon>
        <taxon>asterids</taxon>
        <taxon>Ericales</taxon>
        <taxon>Ericaceae</taxon>
        <taxon>Vaccinioideae</taxon>
        <taxon>Vaccinieae</taxon>
        <taxon>Vaccinium</taxon>
    </lineage>
</organism>
<evidence type="ECO:0000313" key="2">
    <source>
        <dbReference type="Proteomes" id="UP000828048"/>
    </source>
</evidence>
<proteinExistence type="predicted"/>
<evidence type="ECO:0000313" key="1">
    <source>
        <dbReference type="EMBL" id="KAH7856558.1"/>
    </source>
</evidence>
<name>A0ACB7YSP4_9ERIC</name>
<sequence>MSDYELLKPSSEELCRNSCLQDCFCAVALLRSDICWKKKLPLFNGRKDSIVNGKAFMKFRKGYPPITDPPTTDPQFPIWDINKNDRTLILVGSVLLVGFLFVIVVLIGAFCLGFILIYQKKILKYRDGIGAAETNIRCFMYEELVEATDGFKEELGRGALELCTKGYYKWGMVEFPSRSRS</sequence>
<accession>A0ACB7YSP4</accession>
<reference evidence="1 2" key="1">
    <citation type="journal article" date="2021" name="Hortic Res">
        <title>High-quality reference genome and annotation aids understanding of berry development for evergreen blueberry (Vaccinium darrowii).</title>
        <authorList>
            <person name="Yu J."/>
            <person name="Hulse-Kemp A.M."/>
            <person name="Babiker E."/>
            <person name="Staton M."/>
        </authorList>
    </citation>
    <scope>NUCLEOTIDE SEQUENCE [LARGE SCALE GENOMIC DNA]</scope>
    <source>
        <strain evidence="2">cv. NJ 8807/NJ 8810</strain>
        <tissue evidence="1">Young leaf</tissue>
    </source>
</reference>
<keyword evidence="2" id="KW-1185">Reference proteome</keyword>
<comment type="caution">
    <text evidence="1">The sequence shown here is derived from an EMBL/GenBank/DDBJ whole genome shotgun (WGS) entry which is preliminary data.</text>
</comment>